<comment type="subunit">
    <text evidence="7">Monomer.</text>
</comment>
<sequence length="291" mass="31972">MACCMSGSFSIRRIRFTNPICYRSCHRHGVAHVYGLCISAASQPWYTNTMTLALHPIPMRTDNYAWLVSDTESDLRAIIDPCEEQPALEALRQVGGHLALILLTHHHDDHIAAAAALRERTGALIAGAAADADRLPRLDHALHEGDRLPFGTLAEFQVIDTPGHTRGHISYFMPQGPFLFCGDTLFSLGCGRLFEGTPENMFTSLRRIATLPADTLIACGHEYTSANARFALHVDPDNAALQQRAADVARIRASGQPSLPVTLAQELTTNPFLRASTPHALGKLRQMKDRF</sequence>
<dbReference type="InterPro" id="IPR050110">
    <property type="entry name" value="Glyoxalase_II_hydrolase"/>
</dbReference>
<dbReference type="GO" id="GO:0019243">
    <property type="term" value="P:methylglyoxal catabolic process to D-lactate via S-lactoyl-glutathione"/>
    <property type="evidence" value="ECO:0007669"/>
    <property type="project" value="UniProtKB-UniRule"/>
</dbReference>
<evidence type="ECO:0000256" key="7">
    <source>
        <dbReference type="HAMAP-Rule" id="MF_01374"/>
    </source>
</evidence>
<comment type="function">
    <text evidence="7">Thiolesterase that catalyzes the hydrolysis of S-D-lactoyl-glutathione to form glutathione and D-lactic acid.</text>
</comment>
<evidence type="ECO:0000256" key="4">
    <source>
        <dbReference type="ARBA" id="ARBA00022723"/>
    </source>
</evidence>
<evidence type="ECO:0000256" key="6">
    <source>
        <dbReference type="ARBA" id="ARBA00022833"/>
    </source>
</evidence>
<dbReference type="InterPro" id="IPR017782">
    <property type="entry name" value="Hydroxyacylglutathione_Hdrlase"/>
</dbReference>
<dbReference type="PANTHER" id="PTHR43705:SF1">
    <property type="entry name" value="HYDROXYACYLGLUTATHIONE HYDROLASE GLOB"/>
    <property type="match status" value="1"/>
</dbReference>
<evidence type="ECO:0000256" key="1">
    <source>
        <dbReference type="ARBA" id="ARBA00001623"/>
    </source>
</evidence>
<comment type="pathway">
    <text evidence="2 7">Secondary metabolite metabolism; methylglyoxal degradation; (R)-lactate from methylglyoxal: step 2/2.</text>
</comment>
<feature type="binding site" evidence="7">
    <location>
        <position position="109"/>
    </location>
    <ligand>
        <name>Zn(2+)</name>
        <dbReference type="ChEBI" id="CHEBI:29105"/>
        <label>2</label>
    </ligand>
</feature>
<feature type="binding site" evidence="7">
    <location>
        <position position="107"/>
    </location>
    <ligand>
        <name>Zn(2+)</name>
        <dbReference type="ChEBI" id="CHEBI:29105"/>
        <label>1</label>
    </ligand>
</feature>
<dbReference type="Pfam" id="PF16123">
    <property type="entry name" value="HAGH_C"/>
    <property type="match status" value="1"/>
</dbReference>
<feature type="binding site" evidence="7">
    <location>
        <position position="221"/>
    </location>
    <ligand>
        <name>Zn(2+)</name>
        <dbReference type="ChEBI" id="CHEBI:29105"/>
        <label>2</label>
    </ligand>
</feature>
<dbReference type="InterPro" id="IPR035680">
    <property type="entry name" value="Clx_II_MBL"/>
</dbReference>
<dbReference type="InterPro" id="IPR032282">
    <property type="entry name" value="HAGH_C"/>
</dbReference>
<evidence type="ECO:0000313" key="10">
    <source>
        <dbReference type="Proteomes" id="UP000182373"/>
    </source>
</evidence>
<accession>A0AAC9KBG8</accession>
<feature type="binding site" evidence="7">
    <location>
        <position position="110"/>
    </location>
    <ligand>
        <name>Zn(2+)</name>
        <dbReference type="ChEBI" id="CHEBI:29105"/>
        <label>2</label>
    </ligand>
</feature>
<keyword evidence="4 7" id="KW-0479">Metal-binding</keyword>
<dbReference type="Gene3D" id="3.60.15.10">
    <property type="entry name" value="Ribonuclease Z/Hydroxyacylglutathione hydrolase-like"/>
    <property type="match status" value="1"/>
</dbReference>
<dbReference type="EMBL" id="CP018191">
    <property type="protein sequence ID" value="APH53692.1"/>
    <property type="molecule type" value="Genomic_DNA"/>
</dbReference>
<evidence type="ECO:0000259" key="8">
    <source>
        <dbReference type="SMART" id="SM00849"/>
    </source>
</evidence>
<comment type="similarity">
    <text evidence="3 7">Belongs to the metallo-beta-lactamase superfamily. Glyoxalase II family.</text>
</comment>
<evidence type="ECO:0000256" key="3">
    <source>
        <dbReference type="ARBA" id="ARBA00006759"/>
    </source>
</evidence>
<dbReference type="GO" id="GO:0046872">
    <property type="term" value="F:metal ion binding"/>
    <property type="evidence" value="ECO:0007669"/>
    <property type="project" value="UniProtKB-KW"/>
</dbReference>
<dbReference type="GO" id="GO:0004416">
    <property type="term" value="F:hydroxyacylglutathione hydrolase activity"/>
    <property type="evidence" value="ECO:0007669"/>
    <property type="project" value="UniProtKB-UniRule"/>
</dbReference>
<feature type="binding site" evidence="7">
    <location>
        <position position="164"/>
    </location>
    <ligand>
        <name>Zn(2+)</name>
        <dbReference type="ChEBI" id="CHEBI:29105"/>
        <label>1</label>
    </ligand>
</feature>
<name>A0AAC9KBG8_9PROT</name>
<feature type="binding site" evidence="7">
    <location>
        <position position="105"/>
    </location>
    <ligand>
        <name>Zn(2+)</name>
        <dbReference type="ChEBI" id="CHEBI:29105"/>
        <label>1</label>
    </ligand>
</feature>
<evidence type="ECO:0000256" key="5">
    <source>
        <dbReference type="ARBA" id="ARBA00022801"/>
    </source>
</evidence>
<organism evidence="9 10">
    <name type="scientific">Granulibacter bethesdensis</name>
    <dbReference type="NCBI Taxonomy" id="364410"/>
    <lineage>
        <taxon>Bacteria</taxon>
        <taxon>Pseudomonadati</taxon>
        <taxon>Pseudomonadota</taxon>
        <taxon>Alphaproteobacteria</taxon>
        <taxon>Acetobacterales</taxon>
        <taxon>Acetobacteraceae</taxon>
        <taxon>Granulibacter</taxon>
    </lineage>
</organism>
<dbReference type="NCBIfam" id="TIGR03413">
    <property type="entry name" value="GSH_gloB"/>
    <property type="match status" value="1"/>
</dbReference>
<reference evidence="10" key="1">
    <citation type="submission" date="2016-11" db="EMBL/GenBank/DDBJ databases">
        <title>Comparative genomic and phenotypic analysis of Granulibacter bethesdensis clinical isolates from patients with chronic granulomatous disease.</title>
        <authorList>
            <person name="Zarember K.A."/>
            <person name="Porcella S.F."/>
            <person name="Chu J."/>
            <person name="Ding L."/>
            <person name="Dahlstrom E."/>
            <person name="Barbian K."/>
            <person name="Martens C."/>
            <person name="Sykora L."/>
            <person name="Kramer S."/>
            <person name="Pettinato A.M."/>
            <person name="Hong H."/>
            <person name="Wald G."/>
            <person name="Berg L.J."/>
            <person name="Rogge L.S."/>
            <person name="Greenberg D.E."/>
            <person name="Falcone E.L."/>
            <person name="Neves J.F."/>
            <person name="Simoes M.J."/>
            <person name="Casal M."/>
            <person name="Rodriguez-Lopez F.C."/>
            <person name="Zelazny A."/>
            <person name="Gallin J.I."/>
            <person name="Holland S.M."/>
        </authorList>
    </citation>
    <scope>NUCLEOTIDE SEQUENCE [LARGE SCALE GENOMIC DNA]</scope>
    <source>
        <strain evidence="10">NIH9.1</strain>
    </source>
</reference>
<dbReference type="CDD" id="cd07723">
    <property type="entry name" value="hydroxyacylglutathione_hydrolase_MBL-fold"/>
    <property type="match status" value="1"/>
</dbReference>
<dbReference type="SMART" id="SM00849">
    <property type="entry name" value="Lactamase_B"/>
    <property type="match status" value="1"/>
</dbReference>
<dbReference type="PIRSF" id="PIRSF005457">
    <property type="entry name" value="Glx"/>
    <property type="match status" value="1"/>
</dbReference>
<dbReference type="AlphaFoldDB" id="A0AAC9KBG8"/>
<keyword evidence="5 7" id="KW-0378">Hydrolase</keyword>
<proteinExistence type="inferred from homology"/>
<evidence type="ECO:0000256" key="2">
    <source>
        <dbReference type="ARBA" id="ARBA00004963"/>
    </source>
</evidence>
<feature type="binding site" evidence="7">
    <location>
        <position position="183"/>
    </location>
    <ligand>
        <name>Zn(2+)</name>
        <dbReference type="ChEBI" id="CHEBI:29105"/>
        <label>2</label>
    </ligand>
</feature>
<feature type="binding site" evidence="7">
    <location>
        <position position="183"/>
    </location>
    <ligand>
        <name>Zn(2+)</name>
        <dbReference type="ChEBI" id="CHEBI:29105"/>
        <label>1</label>
    </ligand>
</feature>
<feature type="domain" description="Metallo-beta-lactamase" evidence="8">
    <location>
        <begin position="62"/>
        <end position="221"/>
    </location>
</feature>
<dbReference type="HAMAP" id="MF_01374">
    <property type="entry name" value="Glyoxalase_2"/>
    <property type="match status" value="1"/>
</dbReference>
<comment type="catalytic activity">
    <reaction evidence="1 7">
        <text>an S-(2-hydroxyacyl)glutathione + H2O = a 2-hydroxy carboxylate + glutathione + H(+)</text>
        <dbReference type="Rhea" id="RHEA:21864"/>
        <dbReference type="ChEBI" id="CHEBI:15377"/>
        <dbReference type="ChEBI" id="CHEBI:15378"/>
        <dbReference type="ChEBI" id="CHEBI:57925"/>
        <dbReference type="ChEBI" id="CHEBI:58896"/>
        <dbReference type="ChEBI" id="CHEBI:71261"/>
        <dbReference type="EC" id="3.1.2.6"/>
    </reaction>
</comment>
<dbReference type="InterPro" id="IPR036866">
    <property type="entry name" value="RibonucZ/Hydroxyglut_hydro"/>
</dbReference>
<evidence type="ECO:0000313" key="9">
    <source>
        <dbReference type="EMBL" id="APH53692.1"/>
    </source>
</evidence>
<gene>
    <name evidence="7" type="primary">gloB</name>
    <name evidence="9" type="ORF">GbCGDNIH9_0453</name>
</gene>
<dbReference type="EC" id="3.1.2.6" evidence="7"/>
<dbReference type="Proteomes" id="UP000182373">
    <property type="component" value="Chromosome"/>
</dbReference>
<dbReference type="SUPFAM" id="SSF56281">
    <property type="entry name" value="Metallo-hydrolase/oxidoreductase"/>
    <property type="match status" value="1"/>
</dbReference>
<protein>
    <recommendedName>
        <fullName evidence="7">Hydroxyacylglutathione hydrolase</fullName>
        <ecNumber evidence="7">3.1.2.6</ecNumber>
    </recommendedName>
    <alternativeName>
        <fullName evidence="7">Glyoxalase II</fullName>
        <shortName evidence="7">Glx II</shortName>
    </alternativeName>
</protein>
<keyword evidence="6 7" id="KW-0862">Zinc</keyword>
<comment type="cofactor">
    <cofactor evidence="7">
        <name>Zn(2+)</name>
        <dbReference type="ChEBI" id="CHEBI:29105"/>
    </cofactor>
    <text evidence="7">Binds 2 Zn(2+) ions per subunit.</text>
</comment>
<dbReference type="Pfam" id="PF00753">
    <property type="entry name" value="Lactamase_B"/>
    <property type="match status" value="1"/>
</dbReference>
<dbReference type="InterPro" id="IPR001279">
    <property type="entry name" value="Metallo-B-lactamas"/>
</dbReference>
<dbReference type="PANTHER" id="PTHR43705">
    <property type="entry name" value="HYDROXYACYLGLUTATHIONE HYDROLASE"/>
    <property type="match status" value="1"/>
</dbReference>